<dbReference type="Gene3D" id="3.30.70.3270">
    <property type="match status" value="1"/>
</dbReference>
<dbReference type="InterPro" id="IPR017896">
    <property type="entry name" value="4Fe4S_Fe-S-bd"/>
</dbReference>
<keyword evidence="3" id="KW-0411">Iron-sulfur</keyword>
<dbReference type="EMBL" id="VULR01000006">
    <property type="protein sequence ID" value="MSS43180.1"/>
    <property type="molecule type" value="Genomic_DNA"/>
</dbReference>
<evidence type="ECO:0000256" key="3">
    <source>
        <dbReference type="ARBA" id="ARBA00023014"/>
    </source>
</evidence>
<dbReference type="InterPro" id="IPR023753">
    <property type="entry name" value="FAD/NAD-binding_dom"/>
</dbReference>
<comment type="caution">
    <text evidence="5">The sequence shown here is derived from an EMBL/GenBank/DDBJ whole genome shotgun (WGS) entry which is preliminary data.</text>
</comment>
<dbReference type="InterPro" id="IPR036188">
    <property type="entry name" value="FAD/NAD-bd_sf"/>
</dbReference>
<dbReference type="Pfam" id="PF14691">
    <property type="entry name" value="Fer4_20"/>
    <property type="match status" value="1"/>
</dbReference>
<dbReference type="Pfam" id="PF07992">
    <property type="entry name" value="Pyr_redox_2"/>
    <property type="match status" value="1"/>
</dbReference>
<dbReference type="InterPro" id="IPR009051">
    <property type="entry name" value="Helical_ferredxn"/>
</dbReference>
<dbReference type="Pfam" id="PF00037">
    <property type="entry name" value="Fer4"/>
    <property type="match status" value="2"/>
</dbReference>
<dbReference type="PROSITE" id="PS00198">
    <property type="entry name" value="4FE4S_FER_1"/>
    <property type="match status" value="1"/>
</dbReference>
<gene>
    <name evidence="5" type="ORF">FYJ27_05465</name>
</gene>
<protein>
    <submittedName>
        <fullName evidence="5">FAD-dependent oxidoreductase</fullName>
    </submittedName>
</protein>
<evidence type="ECO:0000313" key="6">
    <source>
        <dbReference type="Proteomes" id="UP000462760"/>
    </source>
</evidence>
<dbReference type="InterPro" id="IPR028261">
    <property type="entry name" value="DPD_II"/>
</dbReference>
<dbReference type="Proteomes" id="UP000462760">
    <property type="component" value="Unassembled WGS sequence"/>
</dbReference>
<dbReference type="Gene3D" id="3.50.50.60">
    <property type="entry name" value="FAD/NAD(P)-binding domain"/>
    <property type="match status" value="2"/>
</dbReference>
<evidence type="ECO:0000259" key="4">
    <source>
        <dbReference type="PROSITE" id="PS51379"/>
    </source>
</evidence>
<dbReference type="OrthoDB" id="9761899at2"/>
<dbReference type="GO" id="GO:0046872">
    <property type="term" value="F:metal ion binding"/>
    <property type="evidence" value="ECO:0007669"/>
    <property type="project" value="UniProtKB-KW"/>
</dbReference>
<proteinExistence type="predicted"/>
<dbReference type="PROSITE" id="PS51379">
    <property type="entry name" value="4FE4S_FER_2"/>
    <property type="match status" value="2"/>
</dbReference>
<evidence type="ECO:0000313" key="5">
    <source>
        <dbReference type="EMBL" id="MSS43180.1"/>
    </source>
</evidence>
<reference evidence="5 6" key="1">
    <citation type="submission" date="2019-08" db="EMBL/GenBank/DDBJ databases">
        <title>In-depth cultivation of the pig gut microbiome towards novel bacterial diversity and tailored functional studies.</title>
        <authorList>
            <person name="Wylensek D."/>
            <person name="Hitch T.C.A."/>
            <person name="Clavel T."/>
        </authorList>
    </citation>
    <scope>NUCLEOTIDE SEQUENCE [LARGE SCALE GENOMIC DNA]</scope>
    <source>
        <strain evidence="5 6">Med78-601-WT-4W-RMD-3</strain>
    </source>
</reference>
<evidence type="ECO:0000256" key="1">
    <source>
        <dbReference type="ARBA" id="ARBA00022723"/>
    </source>
</evidence>
<dbReference type="AlphaFoldDB" id="A0A844FGU1"/>
<dbReference type="Gene3D" id="1.10.1060.10">
    <property type="entry name" value="Alpha-helical ferredoxin"/>
    <property type="match status" value="1"/>
</dbReference>
<dbReference type="SUPFAM" id="SSF46548">
    <property type="entry name" value="alpha-helical ferredoxin"/>
    <property type="match status" value="1"/>
</dbReference>
<dbReference type="GO" id="GO:0016491">
    <property type="term" value="F:oxidoreductase activity"/>
    <property type="evidence" value="ECO:0007669"/>
    <property type="project" value="InterPro"/>
</dbReference>
<name>A0A844FGU1_9FIRM</name>
<dbReference type="PANTHER" id="PTHR42783:SF3">
    <property type="entry name" value="GLUTAMATE SYNTHASE [NADPH] SMALL CHAIN-RELATED"/>
    <property type="match status" value="1"/>
</dbReference>
<dbReference type="PANTHER" id="PTHR42783">
    <property type="entry name" value="GLUTAMATE SYNTHASE [NADPH] SMALL CHAIN"/>
    <property type="match status" value="1"/>
</dbReference>
<dbReference type="SUPFAM" id="SSF51971">
    <property type="entry name" value="Nucleotide-binding domain"/>
    <property type="match status" value="1"/>
</dbReference>
<keyword evidence="2" id="KW-0408">Iron</keyword>
<dbReference type="SUPFAM" id="SSF54862">
    <property type="entry name" value="4Fe-4S ferredoxins"/>
    <property type="match status" value="2"/>
</dbReference>
<keyword evidence="1" id="KW-0479">Metal-binding</keyword>
<organism evidence="5 6">
    <name type="scientific">Anaerosalibacter bizertensis</name>
    <dbReference type="NCBI Taxonomy" id="932217"/>
    <lineage>
        <taxon>Bacteria</taxon>
        <taxon>Bacillati</taxon>
        <taxon>Bacillota</taxon>
        <taxon>Tissierellia</taxon>
        <taxon>Tissierellales</taxon>
        <taxon>Sporanaerobacteraceae</taxon>
        <taxon>Anaerosalibacter</taxon>
    </lineage>
</organism>
<dbReference type="Gene3D" id="3.30.70.20">
    <property type="match status" value="1"/>
</dbReference>
<evidence type="ECO:0000256" key="2">
    <source>
        <dbReference type="ARBA" id="ARBA00023004"/>
    </source>
</evidence>
<feature type="domain" description="4Fe-4S ferredoxin-type" evidence="4">
    <location>
        <begin position="282"/>
        <end position="311"/>
    </location>
</feature>
<dbReference type="GO" id="GO:0051536">
    <property type="term" value="F:iron-sulfur cluster binding"/>
    <property type="evidence" value="ECO:0007669"/>
    <property type="project" value="UniProtKB-KW"/>
</dbReference>
<accession>A0A844FGU1</accession>
<sequence>MSMRPKIIEMAQHISGLKIDFTENDPRYYVFANLVNDEQADVVLAMKRRNQEAVEDIAAKVNKSYAETFEICMQLADMGIIEIKPQGDGTDKFELPIYVPGIYELMMLNKEQIEVHPEIARAFEQYTREIVEPVARIMPMGNGAMRVIPVESAIQAETRKAPYEELSYWLTKYQNHIGIAPCQCRLVRTQMGEGTGSIAEELCILLGATAESAIMTGKARRITKEEAEEVLLQAEKKGYMHQVTNMDGTNKIWAICNCQRDVCLALRTSQYFNTPNMSRSNYIAEVDPEKCAACGQCVETCPANAVRLGQNLCTKEPIEYPLTPLPDDHNWGPERYNPDFRENFENVYDCGTSPCKTTCPAHIAVQAYIKLAAQGKYLDALELIKKENPFPAVCGRICPHDCENECTRSDIDEPVAIDEIKKFIADLELNQETRFVPEKLYDFSHIKIAIIGSGPAGLSCAYYLAQRGYTVTVFEKEQKLGGMLTLGIPSFRLEKDVVEAEIDVLHQLGVEFKCGVEVGKDVTLDELRAQGYKGFYIAIGAQAGRKLNIEGENHKDVISGIDYLRDINLGKHVKTKGNVVVIGGGNVAIDVARTALRTGAKTVNMFCLEGENEMPAQDEEVIEAKDEGVIVNNSWGPKQIIVEDGKVKAVEFKRCVSVFDKYGKFNPKYDEKDIKTVKADKVLLSIGQSIVWGDILKNSKVELNPNMTVKADPLTFETGEPDIFVGGDVYTGPKFAIDAIATGKEGAESLHRSVHPGQTLTLGRNRRIFESLDKDNLNLDGYDRAKRQRISYDSNKNNTFSDPRITFTEEQLKAETDRCLKCGVAHVDVNRCIGCGECTTRCKFDAITLHRKFDAYSYGYEKVKPHAIKRALNIKIKTALNPNRDSMDK</sequence>
<dbReference type="InterPro" id="IPR017900">
    <property type="entry name" value="4Fe4S_Fe_S_CS"/>
</dbReference>
<feature type="domain" description="4Fe-4S ferredoxin-type" evidence="4">
    <location>
        <begin position="823"/>
        <end position="852"/>
    </location>
</feature>
<dbReference type="PRINTS" id="PR00419">
    <property type="entry name" value="ADXRDTASE"/>
</dbReference>